<dbReference type="NCBIfam" id="NF003727">
    <property type="entry name" value="PRK05330.1"/>
    <property type="match status" value="1"/>
</dbReference>
<sequence>MTTFDARQTAAADWFRDLRDRICAAFEAIEDDLGGEAAPGRFERKSWDRADHSGAAGGGGTMSVMKGRVFEKVGVNISTVHGAFDPEFAKTIPGAADDPRFFAAGISLVAHMVNPRVPAVHMNTRYLVTTRAWFGGGADLNPPIPVEADTADWHAAFQACCDRHDPAYFPRFKAWCDDYFFIKHRGVSRGVGGIFYDQLASGDWDADFAFTRDVGETFLNTYPNLVRRHMHDEWTAEDRARQLAYRGLYTEFNLVYDRGTLFGLKTGGNIDAILMSLPPVATWS</sequence>
<keyword evidence="9" id="KW-1185">Reference proteome</keyword>
<evidence type="ECO:0000256" key="5">
    <source>
        <dbReference type="ARBA" id="ARBA00023002"/>
    </source>
</evidence>
<name>A0A7W7B2C8_9SPHN</name>
<evidence type="ECO:0000256" key="6">
    <source>
        <dbReference type="ARBA" id="ARBA00023133"/>
    </source>
</evidence>
<dbReference type="Gene3D" id="3.40.1500.10">
    <property type="entry name" value="Coproporphyrinogen III oxidase, aerobic"/>
    <property type="match status" value="1"/>
</dbReference>
<dbReference type="EMBL" id="JACHNZ010000026">
    <property type="protein sequence ID" value="MBB4632716.1"/>
    <property type="molecule type" value="Genomic_DNA"/>
</dbReference>
<protein>
    <recommendedName>
        <fullName evidence="4">coproporphyrinogen oxidase</fullName>
        <ecNumber evidence="4">1.3.3.3</ecNumber>
    </recommendedName>
</protein>
<dbReference type="SUPFAM" id="SSF102886">
    <property type="entry name" value="Coproporphyrinogen III oxidase"/>
    <property type="match status" value="1"/>
</dbReference>
<reference evidence="8 9" key="1">
    <citation type="submission" date="2020-08" db="EMBL/GenBank/DDBJ databases">
        <title>Genomic Encyclopedia of Type Strains, Phase IV (KMG-IV): sequencing the most valuable type-strain genomes for metagenomic binning, comparative biology and taxonomic classification.</title>
        <authorList>
            <person name="Goeker M."/>
        </authorList>
    </citation>
    <scope>NUCLEOTIDE SEQUENCE [LARGE SCALE GENOMIC DNA]</scope>
    <source>
        <strain evidence="8 9">DSM 17328</strain>
    </source>
</reference>
<evidence type="ECO:0000313" key="9">
    <source>
        <dbReference type="Proteomes" id="UP000566324"/>
    </source>
</evidence>
<evidence type="ECO:0000313" key="8">
    <source>
        <dbReference type="EMBL" id="MBB4632716.1"/>
    </source>
</evidence>
<dbReference type="PIRSF" id="PIRSF000166">
    <property type="entry name" value="Coproporphyri_ox"/>
    <property type="match status" value="1"/>
</dbReference>
<dbReference type="EC" id="1.3.3.3" evidence="4"/>
<comment type="similarity">
    <text evidence="2">Belongs to the aerobic coproporphyrinogen-III oxidase family.</text>
</comment>
<comment type="caution">
    <text evidence="8">The sequence shown here is derived from an EMBL/GenBank/DDBJ whole genome shotgun (WGS) entry which is preliminary data.</text>
</comment>
<dbReference type="PANTHER" id="PTHR10755">
    <property type="entry name" value="COPROPORPHYRINOGEN III OXIDASE, MITOCHONDRIAL"/>
    <property type="match status" value="1"/>
</dbReference>
<dbReference type="GO" id="GO:0006782">
    <property type="term" value="P:protoporphyrinogen IX biosynthetic process"/>
    <property type="evidence" value="ECO:0007669"/>
    <property type="project" value="TreeGrafter"/>
</dbReference>
<dbReference type="InterPro" id="IPR001260">
    <property type="entry name" value="Coprogen_oxidase_aer"/>
</dbReference>
<dbReference type="PANTHER" id="PTHR10755:SF0">
    <property type="entry name" value="OXYGEN-DEPENDENT COPROPORPHYRINOGEN-III OXIDASE, MITOCHONDRIAL"/>
    <property type="match status" value="1"/>
</dbReference>
<keyword evidence="6" id="KW-0350">Heme biosynthesis</keyword>
<dbReference type="GO" id="GO:0005737">
    <property type="term" value="C:cytoplasm"/>
    <property type="evidence" value="ECO:0007669"/>
    <property type="project" value="TreeGrafter"/>
</dbReference>
<keyword evidence="5 8" id="KW-0560">Oxidoreductase</keyword>
<accession>A0A7W7B2C8</accession>
<dbReference type="Pfam" id="PF01218">
    <property type="entry name" value="Coprogen_oxidas"/>
    <property type="match status" value="1"/>
</dbReference>
<evidence type="ECO:0000256" key="2">
    <source>
        <dbReference type="ARBA" id="ARBA00010644"/>
    </source>
</evidence>
<gene>
    <name evidence="8" type="ORF">GGQ98_002343</name>
</gene>
<comment type="pathway">
    <text evidence="1">Porphyrin-containing compound metabolism; protoporphyrin-IX biosynthesis; protoporphyrinogen-IX from coproporphyrinogen-III (O2 route): step 1/1.</text>
</comment>
<keyword evidence="7" id="KW-0627">Porphyrin biosynthesis</keyword>
<dbReference type="PRINTS" id="PR00073">
    <property type="entry name" value="COPRGNOXDASE"/>
</dbReference>
<evidence type="ECO:0000256" key="7">
    <source>
        <dbReference type="ARBA" id="ARBA00023244"/>
    </source>
</evidence>
<dbReference type="GO" id="GO:0004109">
    <property type="term" value="F:coproporphyrinogen oxidase activity"/>
    <property type="evidence" value="ECO:0007669"/>
    <property type="project" value="UniProtKB-EC"/>
</dbReference>
<evidence type="ECO:0000256" key="3">
    <source>
        <dbReference type="ARBA" id="ARBA00011738"/>
    </source>
</evidence>
<dbReference type="Proteomes" id="UP000566324">
    <property type="component" value="Unassembled WGS sequence"/>
</dbReference>
<dbReference type="InterPro" id="IPR036406">
    <property type="entry name" value="Coprogen_oxidase_aer_sf"/>
</dbReference>
<evidence type="ECO:0000256" key="4">
    <source>
        <dbReference type="ARBA" id="ARBA00012869"/>
    </source>
</evidence>
<proteinExistence type="inferred from homology"/>
<organism evidence="8 9">
    <name type="scientific">Sphingosinicella soli</name>
    <dbReference type="NCBI Taxonomy" id="333708"/>
    <lineage>
        <taxon>Bacteria</taxon>
        <taxon>Pseudomonadati</taxon>
        <taxon>Pseudomonadota</taxon>
        <taxon>Alphaproteobacteria</taxon>
        <taxon>Sphingomonadales</taxon>
        <taxon>Sphingosinicellaceae</taxon>
        <taxon>Sphingosinicella</taxon>
    </lineage>
</organism>
<dbReference type="AlphaFoldDB" id="A0A7W7B2C8"/>
<evidence type="ECO:0000256" key="1">
    <source>
        <dbReference type="ARBA" id="ARBA00005168"/>
    </source>
</evidence>
<comment type="subunit">
    <text evidence="3">Homodimer.</text>
</comment>
<dbReference type="RefSeq" id="WP_184069675.1">
    <property type="nucleotide sequence ID" value="NZ_JACHNZ010000026.1"/>
</dbReference>